<dbReference type="SUPFAM" id="SSF56281">
    <property type="entry name" value="Metallo-hydrolase/oxidoreductase"/>
    <property type="match status" value="1"/>
</dbReference>
<dbReference type="RefSeq" id="WP_281279816.1">
    <property type="nucleotide sequence ID" value="NZ_BJNV01000004.1"/>
</dbReference>
<keyword evidence="3" id="KW-0378">Hydrolase</keyword>
<dbReference type="Gene3D" id="3.60.15.10">
    <property type="entry name" value="Ribonuclease Z/Hydroxyacylglutathione hydrolase-like"/>
    <property type="match status" value="1"/>
</dbReference>
<dbReference type="InterPro" id="IPR044528">
    <property type="entry name" value="POD-like_MBL-fold"/>
</dbReference>
<evidence type="ECO:0000256" key="1">
    <source>
        <dbReference type="ARBA" id="ARBA00022723"/>
    </source>
</evidence>
<evidence type="ECO:0000313" key="4">
    <source>
        <dbReference type="Proteomes" id="UP000318422"/>
    </source>
</evidence>
<name>A0A4Y4CQ22_ZOORA</name>
<evidence type="ECO:0000259" key="2">
    <source>
        <dbReference type="SMART" id="SM00849"/>
    </source>
</evidence>
<dbReference type="Proteomes" id="UP000318422">
    <property type="component" value="Unassembled WGS sequence"/>
</dbReference>
<comment type="caution">
    <text evidence="3">The sequence shown here is derived from an EMBL/GenBank/DDBJ whole genome shotgun (WGS) entry which is preliminary data.</text>
</comment>
<dbReference type="PANTHER" id="PTHR43084">
    <property type="entry name" value="PERSULFIDE DIOXYGENASE ETHE1"/>
    <property type="match status" value="1"/>
</dbReference>
<dbReference type="GO" id="GO:0006749">
    <property type="term" value="P:glutathione metabolic process"/>
    <property type="evidence" value="ECO:0007669"/>
    <property type="project" value="InterPro"/>
</dbReference>
<dbReference type="PANTHER" id="PTHR43084:SF1">
    <property type="entry name" value="PERSULFIDE DIOXYGENASE ETHE1, MITOCHONDRIAL"/>
    <property type="match status" value="1"/>
</dbReference>
<organism evidence="3 4">
    <name type="scientific">Zoogloea ramigera</name>
    <dbReference type="NCBI Taxonomy" id="350"/>
    <lineage>
        <taxon>Bacteria</taxon>
        <taxon>Pseudomonadati</taxon>
        <taxon>Pseudomonadota</taxon>
        <taxon>Betaproteobacteria</taxon>
        <taxon>Rhodocyclales</taxon>
        <taxon>Zoogloeaceae</taxon>
        <taxon>Zoogloea</taxon>
    </lineage>
</organism>
<dbReference type="CDD" id="cd07724">
    <property type="entry name" value="POD-like_MBL-fold"/>
    <property type="match status" value="1"/>
</dbReference>
<dbReference type="GO" id="GO:0050313">
    <property type="term" value="F:sulfur dioxygenase activity"/>
    <property type="evidence" value="ECO:0007669"/>
    <property type="project" value="InterPro"/>
</dbReference>
<dbReference type="InterPro" id="IPR036866">
    <property type="entry name" value="RibonucZ/Hydroxyglut_hydro"/>
</dbReference>
<keyword evidence="4" id="KW-1185">Reference proteome</keyword>
<dbReference type="GO" id="GO:0046872">
    <property type="term" value="F:metal ion binding"/>
    <property type="evidence" value="ECO:0007669"/>
    <property type="project" value="UniProtKB-KW"/>
</dbReference>
<dbReference type="Pfam" id="PF00753">
    <property type="entry name" value="Lactamase_B"/>
    <property type="match status" value="1"/>
</dbReference>
<evidence type="ECO:0000313" key="3">
    <source>
        <dbReference type="EMBL" id="GEC94142.1"/>
    </source>
</evidence>
<dbReference type="GO" id="GO:0070813">
    <property type="term" value="P:hydrogen sulfide metabolic process"/>
    <property type="evidence" value="ECO:0007669"/>
    <property type="project" value="TreeGrafter"/>
</dbReference>
<accession>A0A4Y4CQ22</accession>
<gene>
    <name evidence="3" type="ORF">ZRA01_02150</name>
</gene>
<reference evidence="3 4" key="1">
    <citation type="submission" date="2019-06" db="EMBL/GenBank/DDBJ databases">
        <title>Whole genome shotgun sequence of Zoogloea ramigera NBRC 15342.</title>
        <authorList>
            <person name="Hosoyama A."/>
            <person name="Uohara A."/>
            <person name="Ohji S."/>
            <person name="Ichikawa N."/>
        </authorList>
    </citation>
    <scope>NUCLEOTIDE SEQUENCE [LARGE SCALE GENOMIC DNA]</scope>
    <source>
        <strain evidence="3 4">NBRC 15342</strain>
    </source>
</reference>
<keyword evidence="1" id="KW-0479">Metal-binding</keyword>
<dbReference type="EMBL" id="BJNV01000004">
    <property type="protein sequence ID" value="GEC94142.1"/>
    <property type="molecule type" value="Genomic_DNA"/>
</dbReference>
<sequence length="236" mass="25713">MILFHQFFDQTSSTLTYLLADPLSGDAVIIDSVKEHLGAYLTFLQEQELQLAWVLETHVHADHVTGAAGLREMTGARSAVSAVGGVLCADRQLIDGDTIVFGSEVIRVIPTPGHTPGCVTYHWRDRLFTGDSLMIAGCGRTDFQGGDAGQLYDSITKRLFSLPDETLVYPGHDYKGARVSCIGQEKDSNPRLAGRSRQEFIELMSRLDLAPPKLIGEALPANLRCGKPGMSETHEA</sequence>
<feature type="domain" description="Metallo-beta-lactamase" evidence="2">
    <location>
        <begin position="13"/>
        <end position="172"/>
    </location>
</feature>
<dbReference type="InterPro" id="IPR051682">
    <property type="entry name" value="Mito_Persulfide_Diox"/>
</dbReference>
<dbReference type="InterPro" id="IPR001279">
    <property type="entry name" value="Metallo-B-lactamas"/>
</dbReference>
<dbReference type="GO" id="GO:0016787">
    <property type="term" value="F:hydrolase activity"/>
    <property type="evidence" value="ECO:0007669"/>
    <property type="project" value="UniProtKB-KW"/>
</dbReference>
<dbReference type="SMART" id="SM00849">
    <property type="entry name" value="Lactamase_B"/>
    <property type="match status" value="1"/>
</dbReference>
<dbReference type="AlphaFoldDB" id="A0A4Y4CQ22"/>
<proteinExistence type="predicted"/>
<protein>
    <submittedName>
        <fullName evidence="3">Zn-dependent hydrolase</fullName>
    </submittedName>
</protein>